<feature type="transmembrane region" description="Helical" evidence="7">
    <location>
        <begin position="266"/>
        <end position="286"/>
    </location>
</feature>
<reference evidence="9" key="2">
    <citation type="journal article" date="2020" name="mSystems">
        <title>Genome- and Community-Level Interaction Insights into Carbon Utilization and Element Cycling Functions of Hydrothermarchaeota in Hydrothermal Sediment.</title>
        <authorList>
            <person name="Zhou Z."/>
            <person name="Liu Y."/>
            <person name="Xu W."/>
            <person name="Pan J."/>
            <person name="Luo Z.H."/>
            <person name="Li M."/>
        </authorList>
    </citation>
    <scope>NUCLEOTIDE SEQUENCE [LARGE SCALE GENOMIC DNA]</scope>
    <source>
        <strain evidence="9">HyVt-219</strain>
    </source>
</reference>
<dbReference type="CDD" id="cd06261">
    <property type="entry name" value="TM_PBP2"/>
    <property type="match status" value="1"/>
</dbReference>
<evidence type="ECO:0000256" key="7">
    <source>
        <dbReference type="RuleBase" id="RU363032"/>
    </source>
</evidence>
<name>A0A662DAS6_UNCAE</name>
<evidence type="ECO:0000256" key="4">
    <source>
        <dbReference type="ARBA" id="ARBA00022692"/>
    </source>
</evidence>
<comment type="caution">
    <text evidence="10">The sequence shown here is derived from an EMBL/GenBank/DDBJ whole genome shotgun (WGS) entry which is preliminary data.</text>
</comment>
<organism evidence="10 11">
    <name type="scientific">Aerophobetes bacterium</name>
    <dbReference type="NCBI Taxonomy" id="2030807"/>
    <lineage>
        <taxon>Bacteria</taxon>
        <taxon>Candidatus Aerophobota</taxon>
    </lineage>
</organism>
<evidence type="ECO:0000313" key="11">
    <source>
        <dbReference type="Proteomes" id="UP000267654"/>
    </source>
</evidence>
<evidence type="ECO:0000256" key="5">
    <source>
        <dbReference type="ARBA" id="ARBA00022989"/>
    </source>
</evidence>
<dbReference type="GO" id="GO:0055085">
    <property type="term" value="P:transmembrane transport"/>
    <property type="evidence" value="ECO:0007669"/>
    <property type="project" value="InterPro"/>
</dbReference>
<gene>
    <name evidence="10" type="ORF">DRI96_06565</name>
    <name evidence="9" type="ORF">ENG47_04865</name>
</gene>
<protein>
    <submittedName>
        <fullName evidence="10">Sugar ABC transporter permease</fullName>
    </submittedName>
</protein>
<dbReference type="PANTHER" id="PTHR43005">
    <property type="entry name" value="BLR7065 PROTEIN"/>
    <property type="match status" value="1"/>
</dbReference>
<keyword evidence="5 7" id="KW-1133">Transmembrane helix</keyword>
<evidence type="ECO:0000256" key="1">
    <source>
        <dbReference type="ARBA" id="ARBA00004651"/>
    </source>
</evidence>
<dbReference type="InterPro" id="IPR035906">
    <property type="entry name" value="MetI-like_sf"/>
</dbReference>
<feature type="transmembrane region" description="Helical" evidence="7">
    <location>
        <begin position="75"/>
        <end position="96"/>
    </location>
</feature>
<evidence type="ECO:0000313" key="9">
    <source>
        <dbReference type="EMBL" id="HDN85069.1"/>
    </source>
</evidence>
<accession>A0A662DAS6</accession>
<feature type="transmembrane region" description="Helical" evidence="7">
    <location>
        <begin position="158"/>
        <end position="181"/>
    </location>
</feature>
<evidence type="ECO:0000256" key="6">
    <source>
        <dbReference type="ARBA" id="ARBA00023136"/>
    </source>
</evidence>
<dbReference type="EMBL" id="DRBC01000295">
    <property type="protein sequence ID" value="HDN85069.1"/>
    <property type="molecule type" value="Genomic_DNA"/>
</dbReference>
<feature type="transmembrane region" description="Helical" evidence="7">
    <location>
        <begin position="12"/>
        <end position="38"/>
    </location>
</feature>
<feature type="transmembrane region" description="Helical" evidence="7">
    <location>
        <begin position="216"/>
        <end position="236"/>
    </location>
</feature>
<keyword evidence="3" id="KW-1003">Cell membrane</keyword>
<dbReference type="InterPro" id="IPR000515">
    <property type="entry name" value="MetI-like"/>
</dbReference>
<evidence type="ECO:0000313" key="10">
    <source>
        <dbReference type="EMBL" id="RLE11232.1"/>
    </source>
</evidence>
<dbReference type="Proteomes" id="UP000267654">
    <property type="component" value="Unassembled WGS sequence"/>
</dbReference>
<proteinExistence type="inferred from homology"/>
<evidence type="ECO:0000256" key="2">
    <source>
        <dbReference type="ARBA" id="ARBA00022448"/>
    </source>
</evidence>
<feature type="transmembrane region" description="Helical" evidence="7">
    <location>
        <begin position="108"/>
        <end position="129"/>
    </location>
</feature>
<dbReference type="PROSITE" id="PS50928">
    <property type="entry name" value="ABC_TM1"/>
    <property type="match status" value="1"/>
</dbReference>
<comment type="subcellular location">
    <subcellularLocation>
        <location evidence="1 7">Cell membrane</location>
        <topology evidence="1 7">Multi-pass membrane protein</topology>
    </subcellularLocation>
</comment>
<dbReference type="EMBL" id="QMQB01000265">
    <property type="protein sequence ID" value="RLE11232.1"/>
    <property type="molecule type" value="Genomic_DNA"/>
</dbReference>
<dbReference type="Pfam" id="PF00528">
    <property type="entry name" value="BPD_transp_1"/>
    <property type="match status" value="1"/>
</dbReference>
<dbReference type="Gene3D" id="1.10.3720.10">
    <property type="entry name" value="MetI-like"/>
    <property type="match status" value="1"/>
</dbReference>
<feature type="domain" description="ABC transmembrane type-1" evidence="8">
    <location>
        <begin position="71"/>
        <end position="285"/>
    </location>
</feature>
<dbReference type="SUPFAM" id="SSF161098">
    <property type="entry name" value="MetI-like"/>
    <property type="match status" value="1"/>
</dbReference>
<keyword evidence="4 7" id="KW-0812">Transmembrane</keyword>
<dbReference type="Proteomes" id="UP000885660">
    <property type="component" value="Unassembled WGS sequence"/>
</dbReference>
<comment type="similarity">
    <text evidence="7">Belongs to the binding-protein-dependent transport system permease family.</text>
</comment>
<reference evidence="10 11" key="1">
    <citation type="submission" date="2018-06" db="EMBL/GenBank/DDBJ databases">
        <title>Extensive metabolic versatility and redundancy in microbially diverse, dynamic hydrothermal sediments.</title>
        <authorList>
            <person name="Dombrowski N."/>
            <person name="Teske A."/>
            <person name="Baker B.J."/>
        </authorList>
    </citation>
    <scope>NUCLEOTIDE SEQUENCE [LARGE SCALE GENOMIC DNA]</scope>
    <source>
        <strain evidence="10">B19_G9</strain>
    </source>
</reference>
<dbReference type="GO" id="GO:0005886">
    <property type="term" value="C:plasma membrane"/>
    <property type="evidence" value="ECO:0007669"/>
    <property type="project" value="UniProtKB-SubCell"/>
</dbReference>
<keyword evidence="6 7" id="KW-0472">Membrane</keyword>
<dbReference type="AlphaFoldDB" id="A0A662DAS6"/>
<dbReference type="PANTHER" id="PTHR43005:SF1">
    <property type="entry name" value="SPERMIDINE_PUTRESCINE TRANSPORT SYSTEM PERMEASE PROTEIN"/>
    <property type="match status" value="1"/>
</dbReference>
<sequence length="293" mass="33513">MNERISPKLLGILLITPSLIVIVAIMIYPLINVIYLSFTKSFLTDPTGSYKFVGIKNYILLFHNPVFWVALKNTLTYVGGTVFLEFILGFAVALLLNQQIKYRTTLRGLFMLPWITPSVVVALLTMWVFNSNFGVVNYILKSLRIIPHFLGWLKDPSLALFTILIVTVWKMFPFMVVVLLAGLQTIPEEQIEAAKVDGGNSLQRFFYITLPHMRELIMIVTLLEFIWMFQYITIIWTTTKGGPIYATTTLPVLIYRSAFKDYNMGYAAAIGVFWLSFLLLFSVFYVKVVGEKE</sequence>
<keyword evidence="2 7" id="KW-0813">Transport</keyword>
<evidence type="ECO:0000256" key="3">
    <source>
        <dbReference type="ARBA" id="ARBA00022475"/>
    </source>
</evidence>
<evidence type="ECO:0000259" key="8">
    <source>
        <dbReference type="PROSITE" id="PS50928"/>
    </source>
</evidence>